<dbReference type="SUPFAM" id="SSF103473">
    <property type="entry name" value="MFS general substrate transporter"/>
    <property type="match status" value="1"/>
</dbReference>
<organism evidence="9 10">
    <name type="scientific">Sutterella seckii</name>
    <dbReference type="NCBI Taxonomy" id="1944635"/>
    <lineage>
        <taxon>Bacteria</taxon>
        <taxon>Pseudomonadati</taxon>
        <taxon>Pseudomonadota</taxon>
        <taxon>Betaproteobacteria</taxon>
        <taxon>Burkholderiales</taxon>
        <taxon>Sutterellaceae</taxon>
        <taxon>Sutterella</taxon>
    </lineage>
</organism>
<evidence type="ECO:0000256" key="3">
    <source>
        <dbReference type="ARBA" id="ARBA00022475"/>
    </source>
</evidence>
<dbReference type="Gene3D" id="1.20.1250.20">
    <property type="entry name" value="MFS general substrate transporter like domains"/>
    <property type="match status" value="1"/>
</dbReference>
<keyword evidence="4 7" id="KW-0812">Transmembrane</keyword>
<dbReference type="PANTHER" id="PTHR23517">
    <property type="entry name" value="RESISTANCE PROTEIN MDTM, PUTATIVE-RELATED-RELATED"/>
    <property type="match status" value="1"/>
</dbReference>
<feature type="transmembrane region" description="Helical" evidence="7">
    <location>
        <begin position="259"/>
        <end position="276"/>
    </location>
</feature>
<feature type="transmembrane region" description="Helical" evidence="7">
    <location>
        <begin position="218"/>
        <end position="239"/>
    </location>
</feature>
<comment type="subcellular location">
    <subcellularLocation>
        <location evidence="1">Cell membrane</location>
        <topology evidence="1">Multi-pass membrane protein</topology>
    </subcellularLocation>
</comment>
<dbReference type="OrthoDB" id="9810492at2"/>
<comment type="caution">
    <text evidence="9">The sequence shown here is derived from an EMBL/GenBank/DDBJ whole genome shotgun (WGS) entry which is preliminary data.</text>
</comment>
<feature type="transmembrane region" description="Helical" evidence="7">
    <location>
        <begin position="137"/>
        <end position="159"/>
    </location>
</feature>
<dbReference type="InterPro" id="IPR036259">
    <property type="entry name" value="MFS_trans_sf"/>
</dbReference>
<accession>A0A6I1EQL7</accession>
<dbReference type="GO" id="GO:0005886">
    <property type="term" value="C:plasma membrane"/>
    <property type="evidence" value="ECO:0007669"/>
    <property type="project" value="UniProtKB-SubCell"/>
</dbReference>
<evidence type="ECO:0000256" key="2">
    <source>
        <dbReference type="ARBA" id="ARBA00022448"/>
    </source>
</evidence>
<dbReference type="PANTHER" id="PTHR23517:SF13">
    <property type="entry name" value="MAJOR FACILITATOR SUPERFAMILY MFS_1"/>
    <property type="match status" value="1"/>
</dbReference>
<dbReference type="InterPro" id="IPR011701">
    <property type="entry name" value="MFS"/>
</dbReference>
<keyword evidence="6 7" id="KW-0472">Membrane</keyword>
<dbReference type="EMBL" id="WEHX01000075">
    <property type="protein sequence ID" value="KAB7656235.1"/>
    <property type="molecule type" value="Genomic_DNA"/>
</dbReference>
<feature type="transmembrane region" description="Helical" evidence="7">
    <location>
        <begin position="171"/>
        <end position="191"/>
    </location>
</feature>
<feature type="domain" description="Major facilitator superfamily (MFS) profile" evidence="8">
    <location>
        <begin position="14"/>
        <end position="401"/>
    </location>
</feature>
<feature type="transmembrane region" description="Helical" evidence="7">
    <location>
        <begin position="372"/>
        <end position="394"/>
    </location>
</feature>
<evidence type="ECO:0000256" key="4">
    <source>
        <dbReference type="ARBA" id="ARBA00022692"/>
    </source>
</evidence>
<evidence type="ECO:0000259" key="8">
    <source>
        <dbReference type="PROSITE" id="PS50850"/>
    </source>
</evidence>
<protein>
    <submittedName>
        <fullName evidence="9">MFS transporter</fullName>
    </submittedName>
</protein>
<dbReference type="Proteomes" id="UP000430564">
    <property type="component" value="Unassembled WGS sequence"/>
</dbReference>
<feature type="transmembrane region" description="Helical" evidence="7">
    <location>
        <begin position="310"/>
        <end position="332"/>
    </location>
</feature>
<keyword evidence="5 7" id="KW-1133">Transmembrane helix</keyword>
<evidence type="ECO:0000256" key="7">
    <source>
        <dbReference type="SAM" id="Phobius"/>
    </source>
</evidence>
<sequence length="425" mass="44802">MSLQTSSLLPRQSLTFTAASLTVLIAFGASALPVPLMSTWTREFGLSTAAIGMTVLLYVFGNACSLLFFARLSEVIGRRGAVFVSLLFGLAACGFFLLANTPAFLMAGRLLQGLACGITTTAAMSWCVDSAPPRRSWLATAVSSSGPLAGFVIATIGAGVAIETQLAGTRGLFFCVLVLELLVSLLVFLASETVTTKSAKKGILKPSVMPPPGYGRRLALAATGFVGTSALTCFFQGFSARVAEGLWGTDAPIALLSDLVYISLVLPNALGAFAAAKFPPLKVFAPVGLLYVVTGCGTFLSVAWRLPELFLAFALVCGATQGALTAASFKMLLEGSRIMERARLLAALYLISYMGTCIPNVVIMIFGKSAGLNAIAYGFVLWFALTLAALLYFLREVKAERAMKEVLANEERREEAKEASGTGRS</sequence>
<evidence type="ECO:0000256" key="6">
    <source>
        <dbReference type="ARBA" id="ARBA00023136"/>
    </source>
</evidence>
<dbReference type="GO" id="GO:0022857">
    <property type="term" value="F:transmembrane transporter activity"/>
    <property type="evidence" value="ECO:0007669"/>
    <property type="project" value="InterPro"/>
</dbReference>
<dbReference type="RefSeq" id="WP_152158821.1">
    <property type="nucleotide sequence ID" value="NZ_WEHX01000075.1"/>
</dbReference>
<feature type="transmembrane region" description="Helical" evidence="7">
    <location>
        <begin position="283"/>
        <end position="304"/>
    </location>
</feature>
<evidence type="ECO:0000256" key="1">
    <source>
        <dbReference type="ARBA" id="ARBA00004651"/>
    </source>
</evidence>
<feature type="transmembrane region" description="Helical" evidence="7">
    <location>
        <begin position="81"/>
        <end position="98"/>
    </location>
</feature>
<evidence type="ECO:0000313" key="9">
    <source>
        <dbReference type="EMBL" id="KAB7656235.1"/>
    </source>
</evidence>
<keyword evidence="2" id="KW-0813">Transport</keyword>
<reference evidence="9 10" key="1">
    <citation type="submission" date="2019-10" db="EMBL/GenBank/DDBJ databases">
        <title>Genome diversity of Sutterella seckii.</title>
        <authorList>
            <person name="Chaplin A.V."/>
            <person name="Sokolova S.R."/>
            <person name="Mosin K.A."/>
            <person name="Ivanova E.L."/>
            <person name="Kochetkova T.O."/>
            <person name="Goltsov A.Y."/>
            <person name="Trofimov D.Y."/>
            <person name="Efimov B.A."/>
        </authorList>
    </citation>
    <scope>NUCLEOTIDE SEQUENCE [LARGE SCALE GENOMIC DNA]</scope>
    <source>
        <strain evidence="9 10">ASD393</strain>
    </source>
</reference>
<gene>
    <name evidence="9" type="ORF">GBM95_09135</name>
</gene>
<evidence type="ECO:0000313" key="10">
    <source>
        <dbReference type="Proteomes" id="UP000430564"/>
    </source>
</evidence>
<keyword evidence="3" id="KW-1003">Cell membrane</keyword>
<name>A0A6I1EQL7_9BURK</name>
<feature type="transmembrane region" description="Helical" evidence="7">
    <location>
        <begin position="344"/>
        <end position="366"/>
    </location>
</feature>
<dbReference type="AlphaFoldDB" id="A0A6I1EQL7"/>
<feature type="transmembrane region" description="Helical" evidence="7">
    <location>
        <begin position="47"/>
        <end position="69"/>
    </location>
</feature>
<dbReference type="PROSITE" id="PS50850">
    <property type="entry name" value="MFS"/>
    <property type="match status" value="1"/>
</dbReference>
<dbReference type="Pfam" id="PF07690">
    <property type="entry name" value="MFS_1"/>
    <property type="match status" value="1"/>
</dbReference>
<proteinExistence type="predicted"/>
<evidence type="ECO:0000256" key="5">
    <source>
        <dbReference type="ARBA" id="ARBA00022989"/>
    </source>
</evidence>
<feature type="transmembrane region" description="Helical" evidence="7">
    <location>
        <begin position="110"/>
        <end position="128"/>
    </location>
</feature>
<dbReference type="InterPro" id="IPR050171">
    <property type="entry name" value="MFS_Transporters"/>
</dbReference>
<dbReference type="InterPro" id="IPR020846">
    <property type="entry name" value="MFS_dom"/>
</dbReference>